<accession>A0A9P1DN39</accession>
<proteinExistence type="predicted"/>
<evidence type="ECO:0000313" key="2">
    <source>
        <dbReference type="EMBL" id="CAL1166020.1"/>
    </source>
</evidence>
<reference evidence="2" key="2">
    <citation type="submission" date="2024-04" db="EMBL/GenBank/DDBJ databases">
        <authorList>
            <person name="Chen Y."/>
            <person name="Shah S."/>
            <person name="Dougan E. K."/>
            <person name="Thang M."/>
            <person name="Chan C."/>
        </authorList>
    </citation>
    <scope>NUCLEOTIDE SEQUENCE [LARGE SCALE GENOMIC DNA]</scope>
</reference>
<comment type="caution">
    <text evidence="1">The sequence shown here is derived from an EMBL/GenBank/DDBJ whole genome shotgun (WGS) entry which is preliminary data.</text>
</comment>
<protein>
    <submittedName>
        <fullName evidence="3">Ricin B lectin domain-containing protein</fullName>
    </submittedName>
</protein>
<sequence length="474" mass="50455">MHIIICIDRSALFHTQIPGEKIWVKACGGGLREATAFRYYSEPLLVGDAAGQVKGYPLPRTASRYSVDSNCGLLGVNLTIDGNTGELRLVPGCSSVGCGHMISDFMITCTITAHEGSLEASTQMMITGSRFMVWQNSVLLVPPGLTQSFPSRSVCDWGQTSTSSPVQYSAMPCLLEMVCVPLSTSWLQLQNNGGLTVSNDAPAASEIPGLTALNNLEGLEVSSGSLCTVRNVTNGTASPASPAPAAASVLALVPQAWSSIKYGYETVSVDLNTTLQPALEPKDGGAHPGRVAPMRFSASCVTDVSTVSVDFDELTGLATAQGYRIFHLDVRHGVLQISPEANLSHLFDQIQLNRVRAGIHVSCSILGHFGWQVGVPVPPIKGTIKILVQDSTCWIEPEESQYGWQQIKSFSASAEECRKACRADGLCGVYSVDAGCKFLAPCGPHPVKECTTYTKVAEKVTNCGLGYLDTDLTS</sequence>
<dbReference type="EMBL" id="CAMXCT020005556">
    <property type="protein sequence ID" value="CAL1166020.1"/>
    <property type="molecule type" value="Genomic_DNA"/>
</dbReference>
<dbReference type="EMBL" id="CAMXCT030005556">
    <property type="protein sequence ID" value="CAL4799957.1"/>
    <property type="molecule type" value="Genomic_DNA"/>
</dbReference>
<name>A0A9P1DN39_9DINO</name>
<keyword evidence="4" id="KW-1185">Reference proteome</keyword>
<evidence type="ECO:0000313" key="3">
    <source>
        <dbReference type="EMBL" id="CAL4799957.1"/>
    </source>
</evidence>
<reference evidence="1" key="1">
    <citation type="submission" date="2022-10" db="EMBL/GenBank/DDBJ databases">
        <authorList>
            <person name="Chen Y."/>
            <person name="Dougan E. K."/>
            <person name="Chan C."/>
            <person name="Rhodes N."/>
            <person name="Thang M."/>
        </authorList>
    </citation>
    <scope>NUCLEOTIDE SEQUENCE</scope>
</reference>
<dbReference type="OrthoDB" id="412297at2759"/>
<evidence type="ECO:0000313" key="1">
    <source>
        <dbReference type="EMBL" id="CAI4012645.1"/>
    </source>
</evidence>
<gene>
    <name evidence="1" type="ORF">C1SCF055_LOCUS37690</name>
</gene>
<evidence type="ECO:0000313" key="4">
    <source>
        <dbReference type="Proteomes" id="UP001152797"/>
    </source>
</evidence>
<dbReference type="EMBL" id="CAMXCT010005556">
    <property type="protein sequence ID" value="CAI4012645.1"/>
    <property type="molecule type" value="Genomic_DNA"/>
</dbReference>
<organism evidence="1">
    <name type="scientific">Cladocopium goreaui</name>
    <dbReference type="NCBI Taxonomy" id="2562237"/>
    <lineage>
        <taxon>Eukaryota</taxon>
        <taxon>Sar</taxon>
        <taxon>Alveolata</taxon>
        <taxon>Dinophyceae</taxon>
        <taxon>Suessiales</taxon>
        <taxon>Symbiodiniaceae</taxon>
        <taxon>Cladocopium</taxon>
    </lineage>
</organism>
<dbReference type="AlphaFoldDB" id="A0A9P1DN39"/>
<dbReference type="Proteomes" id="UP001152797">
    <property type="component" value="Unassembled WGS sequence"/>
</dbReference>